<sequence>MLKFKQDQGLKTYSLLIFLDIDIHKYQLQQPECAEPASYASQGCKVYDIATREITLYVRKTSTLQNQYQCC</sequence>
<dbReference type="Proteomes" id="UP001227192">
    <property type="component" value="Unassembled WGS sequence"/>
</dbReference>
<dbReference type="EMBL" id="LACB01000319">
    <property type="protein sequence ID" value="KAJ9484671.1"/>
    <property type="molecule type" value="Genomic_DNA"/>
</dbReference>
<dbReference type="AlphaFoldDB" id="A0AAI9TD06"/>
<proteinExistence type="predicted"/>
<reference evidence="1" key="1">
    <citation type="submission" date="2015-06" db="EMBL/GenBank/DDBJ databases">
        <authorList>
            <person name="Nguyen H."/>
        </authorList>
    </citation>
    <scope>NUCLEOTIDE SEQUENCE</scope>
    <source>
        <strain evidence="1">DAOM 180753</strain>
    </source>
</reference>
<keyword evidence="2" id="KW-1185">Reference proteome</keyword>
<accession>A0AAI9TD06</accession>
<reference evidence="1" key="2">
    <citation type="journal article" date="2016" name="Fungal Biol.">
        <title>Ochratoxin A production by Penicillium thymicola.</title>
        <authorList>
            <person name="Nguyen H.D.T."/>
            <person name="McMullin D.R."/>
            <person name="Ponomareva E."/>
            <person name="Riley R."/>
            <person name="Pomraning K.R."/>
            <person name="Baker S.E."/>
            <person name="Seifert K.A."/>
        </authorList>
    </citation>
    <scope>NUCLEOTIDE SEQUENCE</scope>
    <source>
        <strain evidence="1">DAOM 180753</strain>
    </source>
</reference>
<evidence type="ECO:0000313" key="1">
    <source>
        <dbReference type="EMBL" id="KAJ9484671.1"/>
    </source>
</evidence>
<evidence type="ECO:0000313" key="2">
    <source>
        <dbReference type="Proteomes" id="UP001227192"/>
    </source>
</evidence>
<name>A0AAI9TD06_PENTH</name>
<comment type="caution">
    <text evidence="1">The sequence shown here is derived from an EMBL/GenBank/DDBJ whole genome shotgun (WGS) entry which is preliminary data.</text>
</comment>
<organism evidence="1 2">
    <name type="scientific">Penicillium thymicola</name>
    <dbReference type="NCBI Taxonomy" id="293382"/>
    <lineage>
        <taxon>Eukaryota</taxon>
        <taxon>Fungi</taxon>
        <taxon>Dikarya</taxon>
        <taxon>Ascomycota</taxon>
        <taxon>Pezizomycotina</taxon>
        <taxon>Eurotiomycetes</taxon>
        <taxon>Eurotiomycetidae</taxon>
        <taxon>Eurotiales</taxon>
        <taxon>Aspergillaceae</taxon>
        <taxon>Penicillium</taxon>
    </lineage>
</organism>
<gene>
    <name evidence="1" type="ORF">VN97_g8692</name>
</gene>
<protein>
    <submittedName>
        <fullName evidence="1">Uncharacterized protein</fullName>
    </submittedName>
</protein>